<keyword evidence="1" id="KW-0732">Signal</keyword>
<dbReference type="EMBL" id="GGEC01087792">
    <property type="protein sequence ID" value="MBX68276.1"/>
    <property type="molecule type" value="Transcribed_RNA"/>
</dbReference>
<feature type="chain" id="PRO_5015196580" evidence="1">
    <location>
        <begin position="23"/>
        <end position="43"/>
    </location>
</feature>
<accession>A0A2P2QMQ5</accession>
<evidence type="ECO:0000256" key="1">
    <source>
        <dbReference type="SAM" id="SignalP"/>
    </source>
</evidence>
<feature type="signal peptide" evidence="1">
    <location>
        <begin position="1"/>
        <end position="22"/>
    </location>
</feature>
<proteinExistence type="predicted"/>
<dbReference type="AlphaFoldDB" id="A0A2P2QMQ5"/>
<organism evidence="2">
    <name type="scientific">Rhizophora mucronata</name>
    <name type="common">Asiatic mangrove</name>
    <dbReference type="NCBI Taxonomy" id="61149"/>
    <lineage>
        <taxon>Eukaryota</taxon>
        <taxon>Viridiplantae</taxon>
        <taxon>Streptophyta</taxon>
        <taxon>Embryophyta</taxon>
        <taxon>Tracheophyta</taxon>
        <taxon>Spermatophyta</taxon>
        <taxon>Magnoliopsida</taxon>
        <taxon>eudicotyledons</taxon>
        <taxon>Gunneridae</taxon>
        <taxon>Pentapetalae</taxon>
        <taxon>rosids</taxon>
        <taxon>fabids</taxon>
        <taxon>Malpighiales</taxon>
        <taxon>Rhizophoraceae</taxon>
        <taxon>Rhizophora</taxon>
    </lineage>
</organism>
<protein>
    <submittedName>
        <fullName evidence="2">Uncharacterized protein</fullName>
    </submittedName>
</protein>
<reference evidence="2" key="1">
    <citation type="submission" date="2018-02" db="EMBL/GenBank/DDBJ databases">
        <title>Rhizophora mucronata_Transcriptome.</title>
        <authorList>
            <person name="Meera S.P."/>
            <person name="Sreeshan A."/>
            <person name="Augustine A."/>
        </authorList>
    </citation>
    <scope>NUCLEOTIDE SEQUENCE</scope>
    <source>
        <tissue evidence="2">Leaf</tissue>
    </source>
</reference>
<evidence type="ECO:0000313" key="2">
    <source>
        <dbReference type="EMBL" id="MBX68276.1"/>
    </source>
</evidence>
<sequence>MCIYSCFHSLLKIKIFFLLASQSKVNIRLWMVQWSSCLSSTDI</sequence>
<name>A0A2P2QMQ5_RHIMU</name>